<evidence type="ECO:0000256" key="7">
    <source>
        <dbReference type="SAM" id="Coils"/>
    </source>
</evidence>
<dbReference type="STRING" id="436907.A7TPA4"/>
<reference evidence="9 10" key="1">
    <citation type="journal article" date="2007" name="Proc. Natl. Acad. Sci. U.S.A.">
        <title>Independent sorting-out of thousands of duplicated gene pairs in two yeast species descended from a whole-genome duplication.</title>
        <authorList>
            <person name="Scannell D.R."/>
            <person name="Frank A.C."/>
            <person name="Conant G.C."/>
            <person name="Byrne K.P."/>
            <person name="Woolfit M."/>
            <person name="Wolfe K.H."/>
        </authorList>
    </citation>
    <scope>NUCLEOTIDE SEQUENCE [LARGE SCALE GENOMIC DNA]</scope>
    <source>
        <strain evidence="10">ATCC 22028 / DSM 70294 / BCRC 21397 / CBS 2163 / NBRC 10782 / NRRL Y-8283 / UCD 57-17</strain>
    </source>
</reference>
<dbReference type="OrthoDB" id="3176171at2759"/>
<dbReference type="Gene3D" id="3.40.850.10">
    <property type="entry name" value="Kinesin motor domain"/>
    <property type="match status" value="1"/>
</dbReference>
<dbReference type="GO" id="GO:0008017">
    <property type="term" value="F:microtubule binding"/>
    <property type="evidence" value="ECO:0007669"/>
    <property type="project" value="InterPro"/>
</dbReference>
<evidence type="ECO:0000313" key="9">
    <source>
        <dbReference type="EMBL" id="EDO15891.1"/>
    </source>
</evidence>
<dbReference type="Proteomes" id="UP000000267">
    <property type="component" value="Unassembled WGS sequence"/>
</dbReference>
<dbReference type="GO" id="GO:0005875">
    <property type="term" value="C:microtubule associated complex"/>
    <property type="evidence" value="ECO:0007669"/>
    <property type="project" value="TreeGrafter"/>
</dbReference>
<dbReference type="InterPro" id="IPR001752">
    <property type="entry name" value="Kinesin_motor_dom"/>
</dbReference>
<dbReference type="InterPro" id="IPR036961">
    <property type="entry name" value="Kinesin_motor_dom_sf"/>
</dbReference>
<dbReference type="EMBL" id="DS480440">
    <property type="protein sequence ID" value="EDO15891.1"/>
    <property type="molecule type" value="Genomic_DNA"/>
</dbReference>
<dbReference type="PhylomeDB" id="A7TPA4"/>
<feature type="binding site" evidence="6">
    <location>
        <begin position="111"/>
        <end position="118"/>
    </location>
    <ligand>
        <name>ATP</name>
        <dbReference type="ChEBI" id="CHEBI:30616"/>
    </ligand>
</feature>
<dbReference type="KEGG" id="vpo:Kpol_1019p11"/>
<dbReference type="GO" id="GO:0007052">
    <property type="term" value="P:mitotic spindle organization"/>
    <property type="evidence" value="ECO:0007669"/>
    <property type="project" value="TreeGrafter"/>
</dbReference>
<keyword evidence="10" id="KW-1185">Reference proteome</keyword>
<dbReference type="OMA" id="DMNVEHE"/>
<dbReference type="AlphaFoldDB" id="A7TPA4"/>
<dbReference type="SUPFAM" id="SSF52540">
    <property type="entry name" value="P-loop containing nucleoside triphosphate hydrolases"/>
    <property type="match status" value="1"/>
</dbReference>
<sequence length="647" mass="73299">MWYSSSKNESIPDLLVKYTGYDEPQPMRVYLKLFRGPSSNSNVSFKIREGNSINFTDTQLTGFSKDQVVNTQYKFDKVFASNDTGVEHQEFIESNLESLLQGYNTSIVTYGQSGTGKSFELYGEQQDGLIFQLLTKLFNRIDEEMGNNNKNIHYTVKFSFLEVYQEKMFDLMDSPSVKKHLKINDSTYAMNGFQVENLRTTQVLTLEELKILINICLLNQKERHNNLIQRSHTIMEVSIEKRNKLDESITMSSLYIVDLAGSDPIGKNSSSGITTEDAKKINHQIKSVNDVINGLVVMNREGGIMTDISTLMHKVPYKSSILTRLLLDPLGGNCKTTFLLTSSLKKNDWNETLSTLKFGYNCKSANTNPRINRFGLNSKATMDIFLTDMKLKEDNFISITNNLTNQVNNLMTQANSLEDELKNNETKYNKKETNILKSQVETLTELLNNPNNRSQVDLRNQNENTEILTKLLEKCEHNASLELSLDDKMKEILILRRRESEYKARIASTETMNQHLLDRVTELELQMKSLLVGNSNFEIGIDNENMGQYSSLTPNSSFNTPTKHVSSKTSSTALTDSTLVRMSKDAGSMKSNWLFGSREKIWGTRKVSGSSIASADSSTTIQVPDSVDGVNLRVLKVAQRKKKIPEL</sequence>
<dbReference type="InterPro" id="IPR027640">
    <property type="entry name" value="Kinesin-like_fam"/>
</dbReference>
<keyword evidence="5 7" id="KW-0175">Coiled coil</keyword>
<dbReference type="GO" id="GO:0003777">
    <property type="term" value="F:microtubule motor activity"/>
    <property type="evidence" value="ECO:0007669"/>
    <property type="project" value="InterPro"/>
</dbReference>
<comment type="subcellular location">
    <subcellularLocation>
        <location evidence="1">Cytoplasm</location>
    </subcellularLocation>
</comment>
<dbReference type="InParanoid" id="A7TPA4"/>
<dbReference type="FunCoup" id="A7TPA4">
    <property type="interactions" value="108"/>
</dbReference>
<dbReference type="GO" id="GO:0051231">
    <property type="term" value="P:spindle elongation"/>
    <property type="evidence" value="ECO:0007669"/>
    <property type="project" value="TreeGrafter"/>
</dbReference>
<evidence type="ECO:0000256" key="1">
    <source>
        <dbReference type="ARBA" id="ARBA00004496"/>
    </source>
</evidence>
<evidence type="ECO:0000256" key="2">
    <source>
        <dbReference type="ARBA" id="ARBA00022490"/>
    </source>
</evidence>
<dbReference type="PANTHER" id="PTHR47969">
    <property type="entry name" value="CHROMOSOME-ASSOCIATED KINESIN KIF4A-RELATED"/>
    <property type="match status" value="1"/>
</dbReference>
<proteinExistence type="inferred from homology"/>
<dbReference type="PRINTS" id="PR00380">
    <property type="entry name" value="KINESINHEAVY"/>
</dbReference>
<dbReference type="RefSeq" id="XP_001643749.1">
    <property type="nucleotide sequence ID" value="XM_001643699.1"/>
</dbReference>
<dbReference type="PANTHER" id="PTHR47969:SF15">
    <property type="entry name" value="CHROMOSOME-ASSOCIATED KINESIN KIF4A-RELATED"/>
    <property type="match status" value="1"/>
</dbReference>
<dbReference type="SMART" id="SM00129">
    <property type="entry name" value="KISc"/>
    <property type="match status" value="1"/>
</dbReference>
<evidence type="ECO:0000256" key="5">
    <source>
        <dbReference type="ARBA" id="ARBA00023054"/>
    </source>
</evidence>
<feature type="coiled-coil region" evidence="7">
    <location>
        <begin position="400"/>
        <end position="434"/>
    </location>
</feature>
<accession>A7TPA4</accession>
<keyword evidence="4 6" id="KW-0067">ATP-binding</keyword>
<gene>
    <name evidence="9" type="ORF">Kpol_1019p11</name>
</gene>
<dbReference type="Pfam" id="PF00225">
    <property type="entry name" value="Kinesin"/>
    <property type="match status" value="1"/>
</dbReference>
<dbReference type="InterPro" id="IPR027417">
    <property type="entry name" value="P-loop_NTPase"/>
</dbReference>
<keyword evidence="2" id="KW-0963">Cytoplasm</keyword>
<evidence type="ECO:0000256" key="3">
    <source>
        <dbReference type="ARBA" id="ARBA00022741"/>
    </source>
</evidence>
<dbReference type="PROSITE" id="PS50067">
    <property type="entry name" value="KINESIN_MOTOR_2"/>
    <property type="match status" value="1"/>
</dbReference>
<keyword evidence="3 6" id="KW-0547">Nucleotide-binding</keyword>
<dbReference type="eggNOG" id="KOG0240">
    <property type="taxonomic scope" value="Eukaryota"/>
</dbReference>
<dbReference type="GO" id="GO:0007018">
    <property type="term" value="P:microtubule-based movement"/>
    <property type="evidence" value="ECO:0007669"/>
    <property type="project" value="InterPro"/>
</dbReference>
<dbReference type="GO" id="GO:0005737">
    <property type="term" value="C:cytoplasm"/>
    <property type="evidence" value="ECO:0007669"/>
    <property type="project" value="UniProtKB-SubCell"/>
</dbReference>
<comment type="similarity">
    <text evidence="6">Belongs to the TRAFAC class myosin-kinesin ATPase superfamily. Kinesin family.</text>
</comment>
<keyword evidence="6" id="KW-0505">Motor protein</keyword>
<evidence type="ECO:0000259" key="8">
    <source>
        <dbReference type="PROSITE" id="PS50067"/>
    </source>
</evidence>
<feature type="domain" description="Kinesin motor" evidence="8">
    <location>
        <begin position="26"/>
        <end position="365"/>
    </location>
</feature>
<dbReference type="GO" id="GO:0005524">
    <property type="term" value="F:ATP binding"/>
    <property type="evidence" value="ECO:0007669"/>
    <property type="project" value="UniProtKB-UniRule"/>
</dbReference>
<evidence type="ECO:0000313" key="10">
    <source>
        <dbReference type="Proteomes" id="UP000000267"/>
    </source>
</evidence>
<name>A7TPA4_VANPO</name>
<evidence type="ECO:0000256" key="6">
    <source>
        <dbReference type="PROSITE-ProRule" id="PRU00283"/>
    </source>
</evidence>
<organism evidence="10">
    <name type="scientific">Vanderwaltozyma polyspora (strain ATCC 22028 / DSM 70294 / BCRC 21397 / CBS 2163 / NBRC 10782 / NRRL Y-8283 / UCD 57-17)</name>
    <name type="common">Kluyveromyces polysporus</name>
    <dbReference type="NCBI Taxonomy" id="436907"/>
    <lineage>
        <taxon>Eukaryota</taxon>
        <taxon>Fungi</taxon>
        <taxon>Dikarya</taxon>
        <taxon>Ascomycota</taxon>
        <taxon>Saccharomycotina</taxon>
        <taxon>Saccharomycetes</taxon>
        <taxon>Saccharomycetales</taxon>
        <taxon>Saccharomycetaceae</taxon>
        <taxon>Vanderwaltozyma</taxon>
    </lineage>
</organism>
<evidence type="ECO:0000256" key="4">
    <source>
        <dbReference type="ARBA" id="ARBA00022840"/>
    </source>
</evidence>
<dbReference type="HOGENOM" id="CLU_001485_32_0_1"/>
<dbReference type="GeneID" id="5543997"/>
<protein>
    <recommendedName>
        <fullName evidence="8">Kinesin motor domain-containing protein</fullName>
    </recommendedName>
</protein>